<gene>
    <name evidence="3" type="ORF">JHL18_20980</name>
</gene>
<sequence length="379" mass="41856">DSAKATYSDNNATQKQVDDQVEALEQAIISLEKKKDDPVIEVPGENIDQTLQSPNKDVSVSGKLPKAIELSSKALDDEQFKEVVKKIYKVNSEALKDTTLEKVYDLSLLLKNQVYKLDGEVEVSLKLDDSILSKKLGVVYIDEAGNLNKMESKVENGFIKFKTTHFSQYGIVSTNDLVLKADKAALDNEIKKAQSVEKDIYTNESLKALEVALNEAKAIYNDGDATQKQVDDKVKALQQAFIALDKKKDNPIVSVPEKNTTDNNTANNNTTNNNAPTKNTEVVVQNTNKNINTSGNLPQNNELVENKEEEPIASAPEEKKDTTVQSPNKDTNVSGNEDSKVTTKDVSNKSNLYNIALGSTSIVIFVGVIYALWRKKKNK</sequence>
<feature type="compositionally biased region" description="Basic and acidic residues" evidence="1">
    <location>
        <begin position="304"/>
        <end position="322"/>
    </location>
</feature>
<evidence type="ECO:0000313" key="4">
    <source>
        <dbReference type="Proteomes" id="UP000596739"/>
    </source>
</evidence>
<dbReference type="RefSeq" id="WP_200272892.1">
    <property type="nucleotide sequence ID" value="NZ_JAENHN010000057.1"/>
</dbReference>
<name>A0ABS1EUN3_9CLOT</name>
<keyword evidence="4" id="KW-1185">Reference proteome</keyword>
<comment type="caution">
    <text evidence="3">The sequence shown here is derived from an EMBL/GenBank/DDBJ whole genome shotgun (WGS) entry which is preliminary data.</text>
</comment>
<reference evidence="4" key="1">
    <citation type="submission" date="2021-01" db="EMBL/GenBank/DDBJ databases">
        <title>Genome public.</title>
        <authorList>
            <person name="Liu C."/>
            <person name="Sun Q."/>
        </authorList>
    </citation>
    <scope>NUCLEOTIDE SEQUENCE [LARGE SCALE GENOMIC DNA]</scope>
    <source>
        <strain evidence="4">YIM B02505</strain>
    </source>
</reference>
<keyword evidence="2" id="KW-0812">Transmembrane</keyword>
<dbReference type="Gene3D" id="1.20.1270.90">
    <property type="entry name" value="AF1782-like"/>
    <property type="match status" value="2"/>
</dbReference>
<feature type="region of interest" description="Disordered" evidence="1">
    <location>
        <begin position="252"/>
        <end position="345"/>
    </location>
</feature>
<evidence type="ECO:0000256" key="2">
    <source>
        <dbReference type="SAM" id="Phobius"/>
    </source>
</evidence>
<protein>
    <submittedName>
        <fullName evidence="3">FIVAR domain-containing protein</fullName>
    </submittedName>
</protein>
<keyword evidence="2" id="KW-0472">Membrane</keyword>
<dbReference type="EMBL" id="JAENHN010000057">
    <property type="protein sequence ID" value="MBK1813098.1"/>
    <property type="molecule type" value="Genomic_DNA"/>
</dbReference>
<organism evidence="3 4">
    <name type="scientific">Clostridium yunnanense</name>
    <dbReference type="NCBI Taxonomy" id="2800325"/>
    <lineage>
        <taxon>Bacteria</taxon>
        <taxon>Bacillati</taxon>
        <taxon>Bacillota</taxon>
        <taxon>Clostridia</taxon>
        <taxon>Eubacteriales</taxon>
        <taxon>Clostridiaceae</taxon>
        <taxon>Clostridium</taxon>
    </lineage>
</organism>
<proteinExistence type="predicted"/>
<feature type="compositionally biased region" description="Low complexity" evidence="1">
    <location>
        <begin position="261"/>
        <end position="280"/>
    </location>
</feature>
<feature type="compositionally biased region" description="Polar residues" evidence="1">
    <location>
        <begin position="323"/>
        <end position="336"/>
    </location>
</feature>
<feature type="compositionally biased region" description="Polar residues" evidence="1">
    <location>
        <begin position="282"/>
        <end position="303"/>
    </location>
</feature>
<evidence type="ECO:0000313" key="3">
    <source>
        <dbReference type="EMBL" id="MBK1813098.1"/>
    </source>
</evidence>
<feature type="transmembrane region" description="Helical" evidence="2">
    <location>
        <begin position="352"/>
        <end position="373"/>
    </location>
</feature>
<feature type="non-terminal residue" evidence="3">
    <location>
        <position position="1"/>
    </location>
</feature>
<keyword evidence="2" id="KW-1133">Transmembrane helix</keyword>
<dbReference type="Proteomes" id="UP000596739">
    <property type="component" value="Unassembled WGS sequence"/>
</dbReference>
<evidence type="ECO:0000256" key="1">
    <source>
        <dbReference type="SAM" id="MobiDB-lite"/>
    </source>
</evidence>
<accession>A0ABS1EUN3</accession>